<reference evidence="1" key="1">
    <citation type="submission" date="2019-10" db="EMBL/GenBank/DDBJ databases">
        <title>Metagenomic sequencing of thiosulfate-disproportionating enrichment culture.</title>
        <authorList>
            <person name="Umezawa K."/>
            <person name="Kojima H."/>
            <person name="Fukui M."/>
        </authorList>
    </citation>
    <scope>NUCLEOTIDE SEQUENCE</scope>
    <source>
        <strain evidence="1">45J</strain>
    </source>
</reference>
<proteinExistence type="predicted"/>
<protein>
    <recommendedName>
        <fullName evidence="2">Polymerase nucleotidyl transferase domain-containing protein</fullName>
    </recommendedName>
</protein>
<evidence type="ECO:0000313" key="1">
    <source>
        <dbReference type="EMBL" id="GER94158.1"/>
    </source>
</evidence>
<name>A0A5J4KX57_9ZZZZ</name>
<accession>A0A5J4KX57</accession>
<dbReference type="AlphaFoldDB" id="A0A5J4KX57"/>
<gene>
    <name evidence="1" type="ORF">A45J_1917</name>
</gene>
<organism evidence="1">
    <name type="scientific">hot springs metagenome</name>
    <dbReference type="NCBI Taxonomy" id="433727"/>
    <lineage>
        <taxon>unclassified sequences</taxon>
        <taxon>metagenomes</taxon>
        <taxon>ecological metagenomes</taxon>
    </lineage>
</organism>
<dbReference type="EMBL" id="BLAB01000001">
    <property type="protein sequence ID" value="GER94158.1"/>
    <property type="molecule type" value="Genomic_DNA"/>
</dbReference>
<sequence>MKTINLEGINPVVSNRIRPFVEVVLKGYEQDIHSIYIVGSAVTADFNEKTSDINSVIVLSKISFDFMEFLAPLGKKYGKKRIAAPLIMTLDYIKNSLDVFPIEFHDFRLIHKTIYGEDILKELQINHEHLRLQCERDIKIKLIGIRQGYIGCSGDKELISTLLIKSFTGCIPLFRAIIYLLGKEPPVMRHDVIKTIQGVFADSDVFEELLLLRNGQIKPSKPALVEIFKKYYTTIEKISGMINELTS</sequence>
<comment type="caution">
    <text evidence="1">The sequence shown here is derived from an EMBL/GenBank/DDBJ whole genome shotgun (WGS) entry which is preliminary data.</text>
</comment>
<evidence type="ECO:0008006" key="2">
    <source>
        <dbReference type="Google" id="ProtNLM"/>
    </source>
</evidence>